<dbReference type="Pfam" id="PF15728">
    <property type="entry name" value="DUF4679"/>
    <property type="match status" value="1"/>
</dbReference>
<protein>
    <submittedName>
        <fullName evidence="2">RCG61801</fullName>
    </submittedName>
</protein>
<dbReference type="RGD" id="2315526">
    <property type="gene designation" value="Prr30"/>
</dbReference>
<name>A6HAA0_RAT</name>
<dbReference type="Proteomes" id="UP000234681">
    <property type="component" value="Chromosome 6"/>
</dbReference>
<dbReference type="GeneID" id="100322897"/>
<feature type="compositionally biased region" description="Low complexity" evidence="1">
    <location>
        <begin position="131"/>
        <end position="142"/>
    </location>
</feature>
<reference evidence="2" key="1">
    <citation type="journal article" date="2005" name="Genome Res.">
        <title>Gene and alternative splicing annotation with AIR.</title>
        <authorList>
            <person name="Florea L."/>
            <person name="Di Francesco V."/>
            <person name="Miller J."/>
            <person name="Turner R."/>
            <person name="Yao A."/>
            <person name="Harris M."/>
            <person name="Walenz B."/>
            <person name="Mobarry C."/>
            <person name="Merkulov G.V."/>
            <person name="Charlab R."/>
            <person name="Dew I."/>
            <person name="Deng Z."/>
            <person name="Istrail S."/>
            <person name="Li P."/>
            <person name="Sutton G."/>
        </authorList>
    </citation>
    <scope>NUCLEOTIDE SEQUENCE</scope>
    <source>
        <strain evidence="2">BN</strain>
    </source>
</reference>
<evidence type="ECO:0000313" key="2">
    <source>
        <dbReference type="EMBL" id="EDM02955.1"/>
    </source>
</evidence>
<feature type="compositionally biased region" description="Polar residues" evidence="1">
    <location>
        <begin position="353"/>
        <end position="365"/>
    </location>
</feature>
<feature type="region of interest" description="Disordered" evidence="1">
    <location>
        <begin position="315"/>
        <end position="334"/>
    </location>
</feature>
<evidence type="ECO:0000313" key="3">
    <source>
        <dbReference type="RGD" id="2315526"/>
    </source>
</evidence>
<feature type="region of interest" description="Disordered" evidence="1">
    <location>
        <begin position="353"/>
        <end position="401"/>
    </location>
</feature>
<evidence type="ECO:0000256" key="1">
    <source>
        <dbReference type="SAM" id="MobiDB-lite"/>
    </source>
</evidence>
<accession>A6HAA0</accession>
<organism evidence="2">
    <name type="scientific">Rattus norvegicus</name>
    <name type="common">Rat</name>
    <dbReference type="NCBI Taxonomy" id="10116"/>
    <lineage>
        <taxon>Eukaryota</taxon>
        <taxon>Metazoa</taxon>
        <taxon>Chordata</taxon>
        <taxon>Craniata</taxon>
        <taxon>Vertebrata</taxon>
        <taxon>Euteleostomi</taxon>
        <taxon>Mammalia</taxon>
        <taxon>Eutheria</taxon>
        <taxon>Euarchontoglires</taxon>
        <taxon>Glires</taxon>
        <taxon>Rodentia</taxon>
        <taxon>Myomorpha</taxon>
        <taxon>Muroidea</taxon>
        <taxon>Muridae</taxon>
        <taxon>Murinae</taxon>
        <taxon>Rattus</taxon>
    </lineage>
</organism>
<dbReference type="AGR" id="RGD:2315526"/>
<gene>
    <name evidence="3" type="primary">Prr30</name>
    <name evidence="2" type="ORF">rCG_61801</name>
</gene>
<sequence>MLPQNKDQVLLQNAVPPGCPPQVLSQFVGSPPPNLASLASHQTIPSPHLPLPTTTQTYLFSSLTQTRSPGPHLYSSDSNSDFVPLPYSSSLPRSSSCFRTNYTVFGEKHPSPHSTSPSNYQLCLSPPLTSSSSLSQLQNSSPHPCQSPSHLQDFQSSTITSPSPGVPSRGIQSHKQAWQWPQSKNIRSSGVARGCVPSKVDPAEFKDPGALAQALVVHVGHRRIARDLQLQFLQRLWLGTTGPAPVVEYPICLVCLQPRTPSCPTPKYKTVPRLLAFPQLLPCAQGQEPGPLRIGIGFGLRLPRGQAKALHLLPKKNPEGAGSQEEVLQSQEPATQASVQITGTLFQAGSLRSVNLQSPKPSQCSRPLLQAPRQASASPKSRPSVSKRSVPLGSTLRKSPS</sequence>
<dbReference type="PANTHER" id="PTHR22235">
    <property type="entry name" value="PROLINE-RICH PROTEIN 30"/>
    <property type="match status" value="1"/>
</dbReference>
<dbReference type="PANTHER" id="PTHR22235:SF2">
    <property type="entry name" value="PROLINE-RICH PROTEIN 30"/>
    <property type="match status" value="1"/>
</dbReference>
<feature type="compositionally biased region" description="Polar residues" evidence="1">
    <location>
        <begin position="143"/>
        <end position="163"/>
    </location>
</feature>
<dbReference type="CTD" id="339779"/>
<dbReference type="KEGG" id="rno:100322897"/>
<feature type="compositionally biased region" description="Low complexity" evidence="1">
    <location>
        <begin position="375"/>
        <end position="390"/>
    </location>
</feature>
<proteinExistence type="predicted"/>
<feature type="compositionally biased region" description="Polar residues" evidence="1">
    <location>
        <begin position="170"/>
        <end position="182"/>
    </location>
</feature>
<dbReference type="EMBL" id="CH473947">
    <property type="protein sequence ID" value="EDM02955.1"/>
    <property type="molecule type" value="Genomic_DNA"/>
</dbReference>
<dbReference type="InterPro" id="IPR031461">
    <property type="entry name" value="DUF4679"/>
</dbReference>
<reference evidence="2" key="2">
    <citation type="submission" date="2005-07" db="EMBL/GenBank/DDBJ databases">
        <authorList>
            <person name="Mural R.J."/>
            <person name="Li P.W."/>
            <person name="Adams M.D."/>
            <person name="Amanatides P.G."/>
            <person name="Baden-Tillson H."/>
            <person name="Barnstead M."/>
            <person name="Chin S.H."/>
            <person name="Dew I."/>
            <person name="Evans C.A."/>
            <person name="Ferriera S."/>
            <person name="Flanigan M."/>
            <person name="Fosler C."/>
            <person name="Glodek A."/>
            <person name="Gu Z."/>
            <person name="Holt R.A."/>
            <person name="Jennings D."/>
            <person name="Kraft C.L."/>
            <person name="Lu F."/>
            <person name="Nguyen T."/>
            <person name="Nusskern D.R."/>
            <person name="Pfannkoch C.M."/>
            <person name="Sitter C."/>
            <person name="Sutton G.G."/>
            <person name="Venter J.C."/>
            <person name="Wang Z."/>
            <person name="Woodage T."/>
            <person name="Zheng X.H."/>
            <person name="Zhong F."/>
        </authorList>
    </citation>
    <scope>NUCLEOTIDE SEQUENCE</scope>
    <source>
        <strain evidence="2">BN</strain>
    </source>
</reference>
<feature type="region of interest" description="Disordered" evidence="1">
    <location>
        <begin position="131"/>
        <end position="182"/>
    </location>
</feature>
<dbReference type="OrthoDB" id="9807493at2759"/>
<dbReference type="AlphaFoldDB" id="A6HAA0"/>
<dbReference type="RefSeq" id="NP_001164180.1">
    <property type="nucleotide sequence ID" value="NM_001170709.1"/>
</dbReference>
<dbReference type="OMA" id="HRRIAHD"/>